<dbReference type="GO" id="GO:0002100">
    <property type="term" value="P:tRNA wobble adenosine to inosine editing"/>
    <property type="evidence" value="ECO:0007669"/>
    <property type="project" value="TreeGrafter"/>
</dbReference>
<dbReference type="InterPro" id="IPR016192">
    <property type="entry name" value="APOBEC/CMP_deaminase_Zn-bd"/>
</dbReference>
<reference evidence="5 6" key="1">
    <citation type="journal article" date="2018" name="Mol. Biol. Evol.">
        <title>Broad Genomic Sampling Reveals a Smut Pathogenic Ancestry of the Fungal Clade Ustilaginomycotina.</title>
        <authorList>
            <person name="Kijpornyongpan T."/>
            <person name="Mondo S.J."/>
            <person name="Barry K."/>
            <person name="Sandor L."/>
            <person name="Lee J."/>
            <person name="Lipzen A."/>
            <person name="Pangilinan J."/>
            <person name="LaButti K."/>
            <person name="Hainaut M."/>
            <person name="Henrissat B."/>
            <person name="Grigoriev I.V."/>
            <person name="Spatafora J.W."/>
            <person name="Aime M.C."/>
        </authorList>
    </citation>
    <scope>NUCLEOTIDE SEQUENCE [LARGE SCALE GENOMIC DNA]</scope>
    <source>
        <strain evidence="5 6">MCA 4198</strain>
    </source>
</reference>
<dbReference type="PROSITE" id="PS00903">
    <property type="entry name" value="CYT_DCMP_DEAMINASES_1"/>
    <property type="match status" value="1"/>
</dbReference>
<evidence type="ECO:0000313" key="6">
    <source>
        <dbReference type="Proteomes" id="UP000245768"/>
    </source>
</evidence>
<evidence type="ECO:0000259" key="4">
    <source>
        <dbReference type="PROSITE" id="PS51747"/>
    </source>
</evidence>
<evidence type="ECO:0000313" key="5">
    <source>
        <dbReference type="EMBL" id="PWN92597.1"/>
    </source>
</evidence>
<keyword evidence="6" id="KW-1185">Reference proteome</keyword>
<feature type="domain" description="CMP/dCMP-type deaminase" evidence="4">
    <location>
        <begin position="42"/>
        <end position="165"/>
    </location>
</feature>
<keyword evidence="1" id="KW-0479">Metal-binding</keyword>
<dbReference type="RefSeq" id="XP_025379795.1">
    <property type="nucleotide sequence ID" value="XM_025524927.1"/>
</dbReference>
<organism evidence="5 6">
    <name type="scientific">Acaromyces ingoldii</name>
    <dbReference type="NCBI Taxonomy" id="215250"/>
    <lineage>
        <taxon>Eukaryota</taxon>
        <taxon>Fungi</taxon>
        <taxon>Dikarya</taxon>
        <taxon>Basidiomycota</taxon>
        <taxon>Ustilaginomycotina</taxon>
        <taxon>Exobasidiomycetes</taxon>
        <taxon>Exobasidiales</taxon>
        <taxon>Cryptobasidiaceae</taxon>
        <taxon>Acaromyces</taxon>
    </lineage>
</organism>
<name>A0A316YT63_9BASI</name>
<dbReference type="InterPro" id="IPR002125">
    <property type="entry name" value="CMP_dCMP_dom"/>
</dbReference>
<dbReference type="GO" id="GO:0008270">
    <property type="term" value="F:zinc ion binding"/>
    <property type="evidence" value="ECO:0007669"/>
    <property type="project" value="InterPro"/>
</dbReference>
<dbReference type="PANTHER" id="PTHR11079">
    <property type="entry name" value="CYTOSINE DEAMINASE FAMILY MEMBER"/>
    <property type="match status" value="1"/>
</dbReference>
<dbReference type="Gene3D" id="3.40.140.10">
    <property type="entry name" value="Cytidine Deaminase, domain 2"/>
    <property type="match status" value="1"/>
</dbReference>
<dbReference type="SUPFAM" id="SSF53927">
    <property type="entry name" value="Cytidine deaminase-like"/>
    <property type="match status" value="1"/>
</dbReference>
<dbReference type="OrthoDB" id="408702at2759"/>
<dbReference type="GeneID" id="37046843"/>
<dbReference type="InParanoid" id="A0A316YT63"/>
<dbReference type="PROSITE" id="PS51747">
    <property type="entry name" value="CYT_DCMP_DEAMINASES_2"/>
    <property type="match status" value="1"/>
</dbReference>
<dbReference type="Proteomes" id="UP000245768">
    <property type="component" value="Unassembled WGS sequence"/>
</dbReference>
<feature type="signal peptide" evidence="3">
    <location>
        <begin position="1"/>
        <end position="24"/>
    </location>
</feature>
<dbReference type="EMBL" id="KZ819635">
    <property type="protein sequence ID" value="PWN92597.1"/>
    <property type="molecule type" value="Genomic_DNA"/>
</dbReference>
<evidence type="ECO:0000256" key="2">
    <source>
        <dbReference type="ARBA" id="ARBA00022833"/>
    </source>
</evidence>
<dbReference type="STRING" id="215250.A0A316YT63"/>
<keyword evidence="2" id="KW-0862">Zinc</keyword>
<feature type="chain" id="PRO_5016237238" evidence="3">
    <location>
        <begin position="25"/>
        <end position="268"/>
    </location>
</feature>
<evidence type="ECO:0000256" key="1">
    <source>
        <dbReference type="ARBA" id="ARBA00022723"/>
    </source>
</evidence>
<dbReference type="Pfam" id="PF00383">
    <property type="entry name" value="dCMP_cyt_deam_1"/>
    <property type="match status" value="1"/>
</dbReference>
<dbReference type="InterPro" id="IPR016193">
    <property type="entry name" value="Cytidine_deaminase-like"/>
</dbReference>
<evidence type="ECO:0000256" key="3">
    <source>
        <dbReference type="SAM" id="SignalP"/>
    </source>
</evidence>
<dbReference type="PANTHER" id="PTHR11079:SF203">
    <property type="entry name" value="CMP_DCMP-TYPE DEAMINASE DOMAIN-CONTAINING PROTEIN"/>
    <property type="match status" value="1"/>
</dbReference>
<dbReference type="AlphaFoldDB" id="A0A316YT63"/>
<keyword evidence="3" id="KW-0732">Signal</keyword>
<protein>
    <submittedName>
        <fullName evidence="5">Cytidine deaminase-like protein</fullName>
    </submittedName>
</protein>
<sequence length="268" mass="29771">MAFFQHLLPGIALLALLSWASASAHLHPPSQHGLSINDVPWHRREHWMRVANEATYADGEPCPQAPFGSAIVNTTSDELICVAANAVGRTGDPTMHGEMTAIRACHEVLSKRGLSPPEILRAWRDFSLYTNGEPCPMCMSAIRWAGFKEIVYGTSIETIAKGGRNQIYIPSSDILAKSYSMGHMTLMLGGILANETDPFFAHQFNESAPCPAGCQRKDTPGKRVSSCQPKPEWREIIQQREPEELLDSGRAYREPSPVNTFWPWQRLS</sequence>
<proteinExistence type="predicted"/>
<gene>
    <name evidence="5" type="ORF">FA10DRAFT_301055</name>
</gene>
<dbReference type="CDD" id="cd01285">
    <property type="entry name" value="nucleoside_deaminase"/>
    <property type="match status" value="1"/>
</dbReference>
<accession>A0A316YT63</accession>
<dbReference type="GO" id="GO:0052717">
    <property type="term" value="F:tRNA-specific adenosine-34 deaminase activity"/>
    <property type="evidence" value="ECO:0007669"/>
    <property type="project" value="TreeGrafter"/>
</dbReference>